<feature type="binding site" evidence="4">
    <location>
        <position position="96"/>
    </location>
    <ligand>
        <name>Mg(2+)</name>
        <dbReference type="ChEBI" id="CHEBI:18420"/>
        <label>1</label>
        <note>catalytic</note>
    </ligand>
</feature>
<dbReference type="GO" id="GO:0046854">
    <property type="term" value="P:phosphatidylinositol phosphate biosynthetic process"/>
    <property type="evidence" value="ECO:0007669"/>
    <property type="project" value="InterPro"/>
</dbReference>
<dbReference type="CDD" id="cd01638">
    <property type="entry name" value="CysQ"/>
    <property type="match status" value="1"/>
</dbReference>
<dbReference type="SUPFAM" id="SSF56655">
    <property type="entry name" value="Carbohydrate phosphatase"/>
    <property type="match status" value="1"/>
</dbReference>
<dbReference type="AlphaFoldDB" id="K2PJ91"/>
<dbReference type="GO" id="GO:0008934">
    <property type="term" value="F:inositol monophosphate 1-phosphatase activity"/>
    <property type="evidence" value="ECO:0007669"/>
    <property type="project" value="TreeGrafter"/>
</dbReference>
<protein>
    <submittedName>
        <fullName evidence="5">Inositol monophosphatase</fullName>
    </submittedName>
</protein>
<dbReference type="STRING" id="721133.SAMN05216176_108179"/>
<evidence type="ECO:0000256" key="4">
    <source>
        <dbReference type="PIRSR" id="PIRSR600760-2"/>
    </source>
</evidence>
<evidence type="ECO:0000256" key="2">
    <source>
        <dbReference type="ARBA" id="ARBA00022723"/>
    </source>
</evidence>
<evidence type="ECO:0000313" key="6">
    <source>
        <dbReference type="Proteomes" id="UP000007374"/>
    </source>
</evidence>
<feature type="binding site" evidence="4">
    <location>
        <position position="93"/>
    </location>
    <ligand>
        <name>Mg(2+)</name>
        <dbReference type="ChEBI" id="CHEBI:18420"/>
        <label>2</label>
    </ligand>
</feature>
<evidence type="ECO:0000256" key="3">
    <source>
        <dbReference type="ARBA" id="ARBA00022842"/>
    </source>
</evidence>
<dbReference type="EMBL" id="AMSI01000012">
    <property type="protein sequence ID" value="EKF41217.1"/>
    <property type="molecule type" value="Genomic_DNA"/>
</dbReference>
<dbReference type="GO" id="GO:0046872">
    <property type="term" value="F:metal ion binding"/>
    <property type="evidence" value="ECO:0007669"/>
    <property type="project" value="UniProtKB-KW"/>
</dbReference>
<dbReference type="Gene3D" id="3.40.190.80">
    <property type="match status" value="1"/>
</dbReference>
<dbReference type="PANTHER" id="PTHR20854:SF4">
    <property type="entry name" value="INOSITOL-1-MONOPHOSPHATASE-RELATED"/>
    <property type="match status" value="1"/>
</dbReference>
<reference evidence="5 6" key="1">
    <citation type="journal article" date="2012" name="J. Bacteriol.">
        <title>Genome Sequence of Nitratireductor indicus Type Strain C115.</title>
        <authorList>
            <person name="Lai Q."/>
            <person name="Li G."/>
            <person name="Yu Z."/>
            <person name="Shao Z."/>
        </authorList>
    </citation>
    <scope>NUCLEOTIDE SEQUENCE [LARGE SCALE GENOMIC DNA]</scope>
    <source>
        <strain evidence="5 6">C115</strain>
    </source>
</reference>
<dbReference type="OrthoDB" id="9785695at2"/>
<name>K2PJ91_9HYPH</name>
<dbReference type="GO" id="GO:0007165">
    <property type="term" value="P:signal transduction"/>
    <property type="evidence" value="ECO:0007669"/>
    <property type="project" value="TreeGrafter"/>
</dbReference>
<organism evidence="5 6">
    <name type="scientific">Nitratireductor indicus C115</name>
    <dbReference type="NCBI Taxonomy" id="1231190"/>
    <lineage>
        <taxon>Bacteria</taxon>
        <taxon>Pseudomonadati</taxon>
        <taxon>Pseudomonadota</taxon>
        <taxon>Alphaproteobacteria</taxon>
        <taxon>Hyphomicrobiales</taxon>
        <taxon>Phyllobacteriaceae</taxon>
        <taxon>Nitratireductor</taxon>
    </lineage>
</organism>
<evidence type="ECO:0000313" key="5">
    <source>
        <dbReference type="EMBL" id="EKF41217.1"/>
    </source>
</evidence>
<comment type="caution">
    <text evidence="5">The sequence shown here is derived from an EMBL/GenBank/DDBJ whole genome shotgun (WGS) entry which is preliminary data.</text>
</comment>
<dbReference type="RefSeq" id="WP_009451607.1">
    <property type="nucleotide sequence ID" value="NZ_AMSI01000012.1"/>
</dbReference>
<dbReference type="eggNOG" id="COG0483">
    <property type="taxonomic scope" value="Bacteria"/>
</dbReference>
<feature type="binding site" evidence="4">
    <location>
        <position position="95"/>
    </location>
    <ligand>
        <name>Mg(2+)</name>
        <dbReference type="ChEBI" id="CHEBI:18420"/>
        <label>1</label>
        <note>catalytic</note>
    </ligand>
</feature>
<gene>
    <name evidence="5" type="ORF">NA8A_17028</name>
</gene>
<feature type="binding site" evidence="4">
    <location>
        <position position="216"/>
    </location>
    <ligand>
        <name>Mg(2+)</name>
        <dbReference type="ChEBI" id="CHEBI:18420"/>
        <label>1</label>
        <note>catalytic</note>
    </ligand>
</feature>
<proteinExistence type="inferred from homology"/>
<dbReference type="GO" id="GO:0006020">
    <property type="term" value="P:inositol metabolic process"/>
    <property type="evidence" value="ECO:0007669"/>
    <property type="project" value="TreeGrafter"/>
</dbReference>
<accession>K2PJ91</accession>
<dbReference type="InterPro" id="IPR000760">
    <property type="entry name" value="Inositol_monophosphatase-like"/>
</dbReference>
<comment type="similarity">
    <text evidence="1">Belongs to the inositol monophosphatase superfamily.</text>
</comment>
<dbReference type="Proteomes" id="UP000007374">
    <property type="component" value="Unassembled WGS sequence"/>
</dbReference>
<evidence type="ECO:0000256" key="1">
    <source>
        <dbReference type="ARBA" id="ARBA00009759"/>
    </source>
</evidence>
<dbReference type="PRINTS" id="PR00377">
    <property type="entry name" value="IMPHPHTASES"/>
</dbReference>
<dbReference type="PROSITE" id="PS00630">
    <property type="entry name" value="IMP_2"/>
    <property type="match status" value="1"/>
</dbReference>
<dbReference type="Gene3D" id="3.30.540.10">
    <property type="entry name" value="Fructose-1,6-Bisphosphatase, subunit A, domain 1"/>
    <property type="match status" value="1"/>
</dbReference>
<dbReference type="InterPro" id="IPR020550">
    <property type="entry name" value="Inositol_monophosphatase_CS"/>
</dbReference>
<dbReference type="PATRIC" id="fig|1231190.3.peg.3521"/>
<keyword evidence="6" id="KW-1185">Reference proteome</keyword>
<keyword evidence="3 4" id="KW-0460">Magnesium</keyword>
<sequence length="279" mass="29719">MPENEKRAPELSDDLVLIADAARKAGEIALGYFRQDPEVWWKGGKSPVSEADLEVDRFLKEVLLSARPDYGWLSEETAPSQDRFAAERLFVVDPIDGTRAFIDGRPTWCVSIAVVEKGRTFAGVLDCPVLEERYTALEGGGAFMNGLPILARTQGDEPGDEIIIAGPKAMLALLPADLSARTRPHGHVPSLAYRIAMVASGALDATFVKPNAHDWDIAAADLILREAGGAIVNSAGESLLYGGKILQHGALLAASRALLEPLKLVLSQQPGSEAGGSGL</sequence>
<dbReference type="PANTHER" id="PTHR20854">
    <property type="entry name" value="INOSITOL MONOPHOSPHATASE"/>
    <property type="match status" value="1"/>
</dbReference>
<keyword evidence="2 4" id="KW-0479">Metal-binding</keyword>
<comment type="cofactor">
    <cofactor evidence="4">
        <name>Mg(2+)</name>
        <dbReference type="ChEBI" id="CHEBI:18420"/>
    </cofactor>
</comment>
<feature type="binding site" evidence="4">
    <location>
        <position position="75"/>
    </location>
    <ligand>
        <name>Mg(2+)</name>
        <dbReference type="ChEBI" id="CHEBI:18420"/>
        <label>1</label>
        <note>catalytic</note>
    </ligand>
</feature>
<dbReference type="Pfam" id="PF00459">
    <property type="entry name" value="Inositol_P"/>
    <property type="match status" value="1"/>
</dbReference>